<dbReference type="Proteomes" id="UP001184230">
    <property type="component" value="Unassembled WGS sequence"/>
</dbReference>
<protein>
    <submittedName>
        <fullName evidence="1">Zn-dependent protease</fullName>
    </submittedName>
</protein>
<dbReference type="SUPFAM" id="SSF48452">
    <property type="entry name" value="TPR-like"/>
    <property type="match status" value="1"/>
</dbReference>
<keyword evidence="1" id="KW-0645">Protease</keyword>
<dbReference type="GO" id="GO:0006508">
    <property type="term" value="P:proteolysis"/>
    <property type="evidence" value="ECO:0007669"/>
    <property type="project" value="UniProtKB-KW"/>
</dbReference>
<name>A0ABU1NEQ7_9BURK</name>
<sequence length="120" mass="13239">MAEVRDESLDVLHLLSQLYLRHGRPDSALALLRAVCVLDPDDRRASLTLAHAATRAGQPRESERVVGRLRDEGEPSPVLDLLHGQALAAQGRHGEAELAFEIFVERRLAEQRTSLKGSGR</sequence>
<dbReference type="RefSeq" id="WP_309902442.1">
    <property type="nucleotide sequence ID" value="NZ_JAVDRF010000005.1"/>
</dbReference>
<proteinExistence type="predicted"/>
<dbReference type="Pfam" id="PF14559">
    <property type="entry name" value="TPR_19"/>
    <property type="match status" value="1"/>
</dbReference>
<reference evidence="1 2" key="1">
    <citation type="submission" date="2023-07" db="EMBL/GenBank/DDBJ databases">
        <title>Sorghum-associated microbial communities from plants grown in Nebraska, USA.</title>
        <authorList>
            <person name="Schachtman D."/>
        </authorList>
    </citation>
    <scope>NUCLEOTIDE SEQUENCE [LARGE SCALE GENOMIC DNA]</scope>
    <source>
        <strain evidence="1 2">DS1781</strain>
    </source>
</reference>
<dbReference type="Gene3D" id="1.25.40.10">
    <property type="entry name" value="Tetratricopeptide repeat domain"/>
    <property type="match status" value="1"/>
</dbReference>
<gene>
    <name evidence="1" type="ORF">J2739_002722</name>
</gene>
<dbReference type="InterPro" id="IPR011990">
    <property type="entry name" value="TPR-like_helical_dom_sf"/>
</dbReference>
<evidence type="ECO:0000313" key="2">
    <source>
        <dbReference type="Proteomes" id="UP001184230"/>
    </source>
</evidence>
<accession>A0ABU1NEQ7</accession>
<dbReference type="GO" id="GO:0008233">
    <property type="term" value="F:peptidase activity"/>
    <property type="evidence" value="ECO:0007669"/>
    <property type="project" value="UniProtKB-KW"/>
</dbReference>
<evidence type="ECO:0000313" key="1">
    <source>
        <dbReference type="EMBL" id="MDR6536949.1"/>
    </source>
</evidence>
<comment type="caution">
    <text evidence="1">The sequence shown here is derived from an EMBL/GenBank/DDBJ whole genome shotgun (WGS) entry which is preliminary data.</text>
</comment>
<dbReference type="EMBL" id="JAVDRF010000005">
    <property type="protein sequence ID" value="MDR6536949.1"/>
    <property type="molecule type" value="Genomic_DNA"/>
</dbReference>
<keyword evidence="2" id="KW-1185">Reference proteome</keyword>
<keyword evidence="1" id="KW-0378">Hydrolase</keyword>
<organism evidence="1 2">
    <name type="scientific">Variovorax soli</name>
    <dbReference type="NCBI Taxonomy" id="376815"/>
    <lineage>
        <taxon>Bacteria</taxon>
        <taxon>Pseudomonadati</taxon>
        <taxon>Pseudomonadota</taxon>
        <taxon>Betaproteobacteria</taxon>
        <taxon>Burkholderiales</taxon>
        <taxon>Comamonadaceae</taxon>
        <taxon>Variovorax</taxon>
    </lineage>
</organism>